<proteinExistence type="predicted"/>
<feature type="region of interest" description="Disordered" evidence="1">
    <location>
        <begin position="1714"/>
        <end position="1735"/>
    </location>
</feature>
<dbReference type="PROSITE" id="PS50290">
    <property type="entry name" value="PI3_4_KINASE_3"/>
    <property type="match status" value="1"/>
</dbReference>
<dbReference type="PROSITE" id="PS51189">
    <property type="entry name" value="FAT"/>
    <property type="match status" value="1"/>
</dbReference>
<dbReference type="Gene3D" id="3.30.1010.10">
    <property type="entry name" value="Phosphatidylinositol 3-kinase Catalytic Subunit, Chain A, domain 4"/>
    <property type="match status" value="1"/>
</dbReference>
<dbReference type="InterPro" id="IPR014009">
    <property type="entry name" value="PIK_FAT"/>
</dbReference>
<evidence type="ECO:0000313" key="5">
    <source>
        <dbReference type="Proteomes" id="UP000299084"/>
    </source>
</evidence>
<dbReference type="Pfam" id="PF15785">
    <property type="entry name" value="SMG1"/>
    <property type="match status" value="1"/>
</dbReference>
<reference evidence="4 5" key="1">
    <citation type="journal article" date="2019" name="Mol. Ecol. Resour.">
        <title>Improving Illumina assemblies with Hi-C and long reads: an example with the North African dromedary.</title>
        <authorList>
            <person name="Elbers J.P."/>
            <person name="Rogers M.F."/>
            <person name="Perelman P.L."/>
            <person name="Proskuryakova A.A."/>
            <person name="Serdyukova N.A."/>
            <person name="Johnson W.E."/>
            <person name="Horin P."/>
            <person name="Corander J."/>
            <person name="Murphy D."/>
            <person name="Burger P.A."/>
        </authorList>
    </citation>
    <scope>NUCLEOTIDE SEQUENCE [LARGE SCALE GENOMIC DNA]</scope>
    <source>
        <strain evidence="4">Drom800</strain>
        <tissue evidence="4">Blood</tissue>
    </source>
</reference>
<dbReference type="GO" id="GO:0000077">
    <property type="term" value="P:DNA damage checkpoint signaling"/>
    <property type="evidence" value="ECO:0007669"/>
    <property type="project" value="TreeGrafter"/>
</dbReference>
<dbReference type="Pfam" id="PF00454">
    <property type="entry name" value="PI3_PI4_kinase"/>
    <property type="match status" value="1"/>
</dbReference>
<feature type="domain" description="FAT" evidence="3">
    <location>
        <begin position="1111"/>
        <end position="1682"/>
    </location>
</feature>
<dbReference type="InterPro" id="IPR050517">
    <property type="entry name" value="DDR_Repair_Kinase"/>
</dbReference>
<evidence type="ECO:0000259" key="3">
    <source>
        <dbReference type="PROSITE" id="PS51189"/>
    </source>
</evidence>
<dbReference type="SUPFAM" id="SSF48371">
    <property type="entry name" value="ARM repeat"/>
    <property type="match status" value="2"/>
</dbReference>
<feature type="domain" description="PI3K/PI4K catalytic" evidence="2">
    <location>
        <begin position="1916"/>
        <end position="2026"/>
    </location>
</feature>
<dbReference type="PANTHER" id="PTHR11139:SF71">
    <property type="entry name" value="SERINE_THREONINE-PROTEIN KINASE SMG1"/>
    <property type="match status" value="1"/>
</dbReference>
<dbReference type="GO" id="GO:0000723">
    <property type="term" value="P:telomere maintenance"/>
    <property type="evidence" value="ECO:0007669"/>
    <property type="project" value="TreeGrafter"/>
</dbReference>
<feature type="compositionally biased region" description="Polar residues" evidence="1">
    <location>
        <begin position="976"/>
        <end position="987"/>
    </location>
</feature>
<organism evidence="4 5">
    <name type="scientific">Camelus dromedarius</name>
    <name type="common">Dromedary</name>
    <name type="synonym">Arabian camel</name>
    <dbReference type="NCBI Taxonomy" id="9838"/>
    <lineage>
        <taxon>Eukaryota</taxon>
        <taxon>Metazoa</taxon>
        <taxon>Chordata</taxon>
        <taxon>Craniata</taxon>
        <taxon>Vertebrata</taxon>
        <taxon>Euteleostomi</taxon>
        <taxon>Mammalia</taxon>
        <taxon>Eutheria</taxon>
        <taxon>Laurasiatheria</taxon>
        <taxon>Artiodactyla</taxon>
        <taxon>Tylopoda</taxon>
        <taxon>Camelidae</taxon>
        <taxon>Camelus</taxon>
    </lineage>
</organism>
<dbReference type="GO" id="GO:0005694">
    <property type="term" value="C:chromosome"/>
    <property type="evidence" value="ECO:0007669"/>
    <property type="project" value="TreeGrafter"/>
</dbReference>
<dbReference type="SMART" id="SM01345">
    <property type="entry name" value="Rapamycin_bind"/>
    <property type="match status" value="1"/>
</dbReference>
<protein>
    <submittedName>
        <fullName evidence="4">Serine/threonine-protein kinase SMG1</fullName>
    </submittedName>
</protein>
<dbReference type="FunFam" id="3.30.1010.10:FF:000010">
    <property type="entry name" value="serine/threonine-protein kinase SMG1 isoform X1"/>
    <property type="match status" value="1"/>
</dbReference>
<dbReference type="InterPro" id="IPR035175">
    <property type="entry name" value="SMG1_N"/>
</dbReference>
<dbReference type="SUPFAM" id="SSF56112">
    <property type="entry name" value="Protein kinase-like (PK-like)"/>
    <property type="match status" value="1"/>
</dbReference>
<name>A0A5N4CWG5_CAMDR</name>
<sequence>MHHKERVEAEAGGYSVNGGSGENTYGRKSLGQELRVNNVTSPEFTSIQHGSRALAIKDMRKSQERSMSYSDESRLSNLLRRITREDDRDRRLATVKQLKEFIQQPENKLVLVKQLDNILAAVHDVLNESSKLLQELRQEGACCLGLLCASLSYEAEKIFKWIFSKFSSSVKDEVKLLYLCATYRALETVGEKKAFSSVMQLVMTSLQSILENVDTPELLCKCVKCILLVARCYPHIFSTNFRDTVDILVGWHIDHTQKPSLTQQVSGWLQSLEPFWVADLAFSTTLLGQFLEDMEAYAEDLSHVASGESVDEDVPPPSVSLPKLAALLRVFSTVVRSIGERFSPIRGPPITEAYVTDVLYRVMRCVTAANQVFFSEAVLTAANECVGVLLGSLDPSMTIRCDMVITYGLDQLENCQTCGTDYIISVLNLLTLVVAVAHAVYQAVLSLKNIPVLETAYKLILGEMTCALNNLLHSLQLPDACSEIKHEAFKNHVFNVDNAKFVVIFDLSALTTIGNAKNSLIGMWALSPTVFALLSKNLMIVHGDLAVHFPAIQYSVLYTLYSHCTRHDHFISSSLSSSSPSLFDGAVISTVTTATKKHFSIILNLLGILLKKDNLNQDTRCVDVCRVQLVHSGTRIRQAFGKLLKSIPLDVVLSNNNHTEIQEISLALRSHMSKAPSNTFHPQDFSDVISFILYGNSHRTGKDNWLERLFYSCQRLDKRDQSTIPRNLLKTDAVLWQWAIWEAAQFTVLSKLRTPLGRAQDTFQTIEGIIRSLAAHTLNPDQDVSQWTTADNDEGHSSNQLRLVLLLQYLENLEKLMYNAYEGCANALTSPPKVIRTFFYTNRQTCQDWLTRIRLSIMRVGLLAGQPAVTVRHGFDLLTEMKTNPSQGNELEVTIMMVVEALCELHCPEAIQGIAVWSSSVVGKNLLWINSVAQQAEGRFEKASVEYQEHLCAMTGVDCCISSFDKSVLTLANAGRSSASPKHSLNGESRKAVLSKPTDPSPEVVNYLGNKACECYVSVADWAAVQEWQNAVHDLKKSTSSTSLNLKADFNYIKSLSSFESGEFVECTEQLELLPGENINLLAGGSKEKIDMKKLLPNMLSPDPRELQKSIEVQLLRSSVCLATALNHVEQDQKWQAVTENVVKYLKQTSRIAVGPLRLSTLTVSQSLPVLSTLQLYCSSALENTVSSRLSTEQVFIRPAVIRKDSQMTHFTKGRMGRDNLEQTVPIRSHLMELGLTAAKFARKRGNVSLATRLLAQCSEVQLGKTTTAQDLVQHFKKLSTQGQVDEKWGPELDIEKTKLLYTAGQSTHAMEMLSSCAISFCKSAKAEHAVAKSILTLAKWIQAEWKEISGQLKQVYRAQQQQNFTGLSTLSKNILALIELPSVNTMEEEYPRIESESTVHIGVGEPDFILGQLYHLSSVQAPEVAKSWAALASWAYRWGRKVVDNASQGEGVRLLPREKSEVENLLPDTITEEEKERIYGILGQAVCRPAGIQARKTYADEDITLQITESEDNEEDDMVEVIWRQLISSCPWLSELDESATEGVIKVWRKVVDRIFSLYKLSCSAYFTFLKLNAGQIPLDEDDPRLHLSHRAEQSTDDVIVMATLRLLRLLVKHAGELRQYLEHGLETTPTAPWRGIIPQLFSRLNHPEVYVRQSICNLLCRVAQDSPHLILYPAIVGTISLSSESQASGNKFSSAIPTLLGNIQGEELLVSECEGGSPPASQDSNKDEPKSGLNEDQAMMQDCYSKIVDKLSSANPTMVLQVQMLVAELRRVTVLWDELWLGVLLQQHIEEKIAIMREKHTALMKPIVFALEHVRSITAAPAETPHEKWFQDNYGDAIENALEKLKTPSNPAKPGSSWIPFKEIMLSLQQRAQKRASYILRLEEISPWLAAMTNTEIALPGEVSARDTVTIHSVGGTITILPTKTKPKKLLFLGSDGKSYPYLFKGLEDLHLDERIMQFLSIVNTMFATINRQETPRFHARHYSVTPLGTRSGLIQWVDGATPLFGLYKRWQQREAALQVQKVD</sequence>
<evidence type="ECO:0000259" key="2">
    <source>
        <dbReference type="PROSITE" id="PS50290"/>
    </source>
</evidence>
<comment type="caution">
    <text evidence="4">The sequence shown here is derived from an EMBL/GenBank/DDBJ whole genome shotgun (WGS) entry which is preliminary data.</text>
</comment>
<feature type="region of interest" description="Disordered" evidence="1">
    <location>
        <begin position="1"/>
        <end position="27"/>
    </location>
</feature>
<dbReference type="PANTHER" id="PTHR11139">
    <property type="entry name" value="ATAXIA TELANGIECTASIA MUTATED ATM -RELATED"/>
    <property type="match status" value="1"/>
</dbReference>
<dbReference type="InterPro" id="IPR011989">
    <property type="entry name" value="ARM-like"/>
</dbReference>
<dbReference type="FunFam" id="1.25.10.10:FF:000136">
    <property type="entry name" value="serine/threonine-protein kinase SMG1 isoform X1"/>
    <property type="match status" value="1"/>
</dbReference>
<dbReference type="Pfam" id="PF17229">
    <property type="entry name" value="SMG1_N"/>
    <property type="match status" value="1"/>
</dbReference>
<accession>A0A5N4CWG5</accession>
<evidence type="ECO:0000313" key="4">
    <source>
        <dbReference type="EMBL" id="KAB1263180.1"/>
    </source>
</evidence>
<evidence type="ECO:0000256" key="1">
    <source>
        <dbReference type="SAM" id="MobiDB-lite"/>
    </source>
</evidence>
<keyword evidence="4" id="KW-0808">Transferase</keyword>
<dbReference type="InterPro" id="IPR016024">
    <property type="entry name" value="ARM-type_fold"/>
</dbReference>
<dbReference type="Proteomes" id="UP000299084">
    <property type="component" value="Unassembled WGS sequence"/>
</dbReference>
<gene>
    <name evidence="4" type="ORF">Cadr_000024043</name>
</gene>
<dbReference type="GO" id="GO:0006281">
    <property type="term" value="P:DNA repair"/>
    <property type="evidence" value="ECO:0007669"/>
    <property type="project" value="UniProtKB-KW"/>
</dbReference>
<keyword evidence="4" id="KW-0418">Kinase</keyword>
<dbReference type="GO" id="GO:0004674">
    <property type="term" value="F:protein serine/threonine kinase activity"/>
    <property type="evidence" value="ECO:0007669"/>
    <property type="project" value="UniProtKB-KW"/>
</dbReference>
<dbReference type="Gene3D" id="1.25.10.10">
    <property type="entry name" value="Leucine-rich Repeat Variant"/>
    <property type="match status" value="1"/>
</dbReference>
<keyword evidence="5" id="KW-1185">Reference proteome</keyword>
<dbReference type="InterPro" id="IPR000403">
    <property type="entry name" value="PI3/4_kinase_cat_dom"/>
</dbReference>
<dbReference type="EMBL" id="JWIN03000018">
    <property type="protein sequence ID" value="KAB1263180.1"/>
    <property type="molecule type" value="Genomic_DNA"/>
</dbReference>
<dbReference type="InterPro" id="IPR031559">
    <property type="entry name" value="SMG1"/>
</dbReference>
<dbReference type="GO" id="GO:0005634">
    <property type="term" value="C:nucleus"/>
    <property type="evidence" value="ECO:0007669"/>
    <property type="project" value="UniProtKB-SubCell"/>
</dbReference>
<dbReference type="InterPro" id="IPR011009">
    <property type="entry name" value="Kinase-like_dom_sf"/>
</dbReference>
<feature type="region of interest" description="Disordered" evidence="1">
    <location>
        <begin position="976"/>
        <end position="997"/>
    </location>
</feature>
<dbReference type="GO" id="GO:0000184">
    <property type="term" value="P:nuclear-transcribed mRNA catabolic process, nonsense-mediated decay"/>
    <property type="evidence" value="ECO:0007669"/>
    <property type="project" value="InterPro"/>
</dbReference>